<organism evidence="2 3">
    <name type="scientific">Trichobilharzia regenti</name>
    <name type="common">Nasal bird schistosome</name>
    <dbReference type="NCBI Taxonomy" id="157069"/>
    <lineage>
        <taxon>Eukaryota</taxon>
        <taxon>Metazoa</taxon>
        <taxon>Spiralia</taxon>
        <taxon>Lophotrochozoa</taxon>
        <taxon>Platyhelminthes</taxon>
        <taxon>Trematoda</taxon>
        <taxon>Digenea</taxon>
        <taxon>Strigeidida</taxon>
        <taxon>Schistosomatoidea</taxon>
        <taxon>Schistosomatidae</taxon>
        <taxon>Trichobilharzia</taxon>
    </lineage>
</organism>
<dbReference type="Proteomes" id="UP000050795">
    <property type="component" value="Unassembled WGS sequence"/>
</dbReference>
<keyword evidence="2" id="KW-1185">Reference proteome</keyword>
<evidence type="ECO:0000313" key="3">
    <source>
        <dbReference type="WBParaSite" id="TREG1_60440.1"/>
    </source>
</evidence>
<proteinExistence type="predicted"/>
<protein>
    <recommendedName>
        <fullName evidence="4">SCP domain-containing protein</fullName>
    </recommendedName>
</protein>
<dbReference type="AlphaFoldDB" id="A0AA85JY92"/>
<evidence type="ECO:0000256" key="1">
    <source>
        <dbReference type="SAM" id="SignalP"/>
    </source>
</evidence>
<evidence type="ECO:0000313" key="2">
    <source>
        <dbReference type="Proteomes" id="UP000050795"/>
    </source>
</evidence>
<name>A0AA85JY92_TRIRE</name>
<evidence type="ECO:0008006" key="4">
    <source>
        <dbReference type="Google" id="ProtNLM"/>
    </source>
</evidence>
<reference evidence="2" key="1">
    <citation type="submission" date="2022-06" db="EMBL/GenBank/DDBJ databases">
        <authorList>
            <person name="Berger JAMES D."/>
            <person name="Berger JAMES D."/>
        </authorList>
    </citation>
    <scope>NUCLEOTIDE SEQUENCE [LARGE SCALE GENOMIC DNA]</scope>
</reference>
<dbReference type="WBParaSite" id="TREG1_60440.1">
    <property type="protein sequence ID" value="TREG1_60440.1"/>
    <property type="gene ID" value="TREG1_60440"/>
</dbReference>
<accession>A0AA85JY92</accession>
<feature type="chain" id="PRO_5041742572" description="SCP domain-containing protein" evidence="1">
    <location>
        <begin position="27"/>
        <end position="135"/>
    </location>
</feature>
<sequence length="135" mass="16068">MKWPIEMIFLLMIYSIMLHYLPYSHGTSINRFDAANEALINEYFSSEKMDEAAENCVRLVNSRSYISNNNNNYYKKKKNGIKVEQDYDTNVIDPALLSYEVRKLKWRNCIIKELDRINRGLFQWNPASLLKFNEE</sequence>
<keyword evidence="1" id="KW-0732">Signal</keyword>
<reference evidence="3" key="2">
    <citation type="submission" date="2023-11" db="UniProtKB">
        <authorList>
            <consortium name="WormBaseParasite"/>
        </authorList>
    </citation>
    <scope>IDENTIFICATION</scope>
</reference>
<feature type="signal peptide" evidence="1">
    <location>
        <begin position="1"/>
        <end position="26"/>
    </location>
</feature>